<dbReference type="EMBL" id="DXBY01000147">
    <property type="protein sequence ID" value="HIZ35831.1"/>
    <property type="molecule type" value="Genomic_DNA"/>
</dbReference>
<dbReference type="AlphaFoldDB" id="A0A9D2EEV1"/>
<evidence type="ECO:0000313" key="5">
    <source>
        <dbReference type="Proteomes" id="UP000824037"/>
    </source>
</evidence>
<organism evidence="4 5">
    <name type="scientific">Candidatus Ruania gallistercoris</name>
    <dbReference type="NCBI Taxonomy" id="2838746"/>
    <lineage>
        <taxon>Bacteria</taxon>
        <taxon>Bacillati</taxon>
        <taxon>Actinomycetota</taxon>
        <taxon>Actinomycetes</taxon>
        <taxon>Micrococcales</taxon>
        <taxon>Ruaniaceae</taxon>
        <taxon>Ruania</taxon>
    </lineage>
</organism>
<evidence type="ECO:0000256" key="1">
    <source>
        <dbReference type="ARBA" id="ARBA00006252"/>
    </source>
</evidence>
<reference evidence="4" key="2">
    <citation type="submission" date="2021-04" db="EMBL/GenBank/DDBJ databases">
        <authorList>
            <person name="Gilroy R."/>
        </authorList>
    </citation>
    <scope>NUCLEOTIDE SEQUENCE</scope>
    <source>
        <strain evidence="4">ChiGjej4B4-7305</strain>
    </source>
</reference>
<dbReference type="Pfam" id="PF02525">
    <property type="entry name" value="Flavodoxin_2"/>
    <property type="match status" value="1"/>
</dbReference>
<comment type="caution">
    <text evidence="4">The sequence shown here is derived from an EMBL/GenBank/DDBJ whole genome shotgun (WGS) entry which is preliminary data.</text>
</comment>
<comment type="similarity">
    <text evidence="1">Belongs to the NAD(P)H dehydrogenase (quinone) family.</text>
</comment>
<gene>
    <name evidence="4" type="ORF">H9815_08630</name>
</gene>
<sequence>MSVDHPPTPRSVLWVLAHPRQESLNGHLFRSGVEALARDRDVMTSDLYAQGFDPVLGARDLGELAGEPGNLGELAGQAYVRGQAPSDVQAEHEKLARAELLVIQFPLWWYGPPAILKGWLDRALTDSFAYDTEIDPVSGFPRRYGDGGLTRRRALIVVTVGEDERTLGPRGVSGDLDSLLFPLTHGALWYVGIEALDLHIVHDADGLGSAGVDREVRRLQGRLAGIDHEPRRPFRRLRDGDYPADLRALHPDLLPGRTDLGIHRVVTPDSSVPAPV</sequence>
<reference evidence="4" key="1">
    <citation type="journal article" date="2021" name="PeerJ">
        <title>Extensive microbial diversity within the chicken gut microbiome revealed by metagenomics and culture.</title>
        <authorList>
            <person name="Gilroy R."/>
            <person name="Ravi A."/>
            <person name="Getino M."/>
            <person name="Pursley I."/>
            <person name="Horton D.L."/>
            <person name="Alikhan N.F."/>
            <person name="Baker D."/>
            <person name="Gharbi K."/>
            <person name="Hall N."/>
            <person name="Watson M."/>
            <person name="Adriaenssens E.M."/>
            <person name="Foster-Nyarko E."/>
            <person name="Jarju S."/>
            <person name="Secka A."/>
            <person name="Antonio M."/>
            <person name="Oren A."/>
            <person name="Chaudhuri R.R."/>
            <person name="La Ragione R."/>
            <person name="Hildebrand F."/>
            <person name="Pallen M.J."/>
        </authorList>
    </citation>
    <scope>NUCLEOTIDE SEQUENCE</scope>
    <source>
        <strain evidence="4">ChiGjej4B4-7305</strain>
    </source>
</reference>
<feature type="domain" description="Flavodoxin-like fold" evidence="3">
    <location>
        <begin position="11"/>
        <end position="218"/>
    </location>
</feature>
<dbReference type="InterPro" id="IPR051545">
    <property type="entry name" value="NAD(P)H_dehydrogenase_qn"/>
</dbReference>
<evidence type="ECO:0000259" key="3">
    <source>
        <dbReference type="Pfam" id="PF02525"/>
    </source>
</evidence>
<name>A0A9D2EEV1_9MICO</name>
<dbReference type="InterPro" id="IPR029039">
    <property type="entry name" value="Flavoprotein-like_sf"/>
</dbReference>
<dbReference type="Proteomes" id="UP000824037">
    <property type="component" value="Unassembled WGS sequence"/>
</dbReference>
<protein>
    <submittedName>
        <fullName evidence="4">NAD(P)H-dependent oxidoreductase</fullName>
    </submittedName>
</protein>
<dbReference type="PANTHER" id="PTHR10204">
    <property type="entry name" value="NAD P H OXIDOREDUCTASE-RELATED"/>
    <property type="match status" value="1"/>
</dbReference>
<dbReference type="GO" id="GO:0003955">
    <property type="term" value="F:NAD(P)H dehydrogenase (quinone) activity"/>
    <property type="evidence" value="ECO:0007669"/>
    <property type="project" value="TreeGrafter"/>
</dbReference>
<dbReference type="PANTHER" id="PTHR10204:SF34">
    <property type="entry name" value="NAD(P)H DEHYDROGENASE [QUINONE] 1 ISOFORM 1"/>
    <property type="match status" value="1"/>
</dbReference>
<accession>A0A9D2EEV1</accession>
<keyword evidence="2" id="KW-0560">Oxidoreductase</keyword>
<dbReference type="InterPro" id="IPR003680">
    <property type="entry name" value="Flavodoxin_fold"/>
</dbReference>
<dbReference type="GO" id="GO:0005829">
    <property type="term" value="C:cytosol"/>
    <property type="evidence" value="ECO:0007669"/>
    <property type="project" value="TreeGrafter"/>
</dbReference>
<proteinExistence type="inferred from homology"/>
<dbReference type="Gene3D" id="3.40.50.360">
    <property type="match status" value="1"/>
</dbReference>
<evidence type="ECO:0000313" key="4">
    <source>
        <dbReference type="EMBL" id="HIZ35831.1"/>
    </source>
</evidence>
<dbReference type="SUPFAM" id="SSF52218">
    <property type="entry name" value="Flavoproteins"/>
    <property type="match status" value="1"/>
</dbReference>
<evidence type="ECO:0000256" key="2">
    <source>
        <dbReference type="ARBA" id="ARBA00023002"/>
    </source>
</evidence>